<dbReference type="PANTHER" id="PTHR46696">
    <property type="entry name" value="P450, PUTATIVE (EUROFUNG)-RELATED"/>
    <property type="match status" value="1"/>
</dbReference>
<evidence type="ECO:0000313" key="8">
    <source>
        <dbReference type="EMBL" id="MCZ0728373.1"/>
    </source>
</evidence>
<dbReference type="InterPro" id="IPR001128">
    <property type="entry name" value="Cyt_P450"/>
</dbReference>
<dbReference type="InterPro" id="IPR017972">
    <property type="entry name" value="Cyt_P450_CS"/>
</dbReference>
<evidence type="ECO:0000256" key="1">
    <source>
        <dbReference type="ARBA" id="ARBA00010617"/>
    </source>
</evidence>
<reference evidence="8" key="1">
    <citation type="submission" date="2022-12" db="EMBL/GenBank/DDBJ databases">
        <title>Whole genome sequence of Mycolicibacterium iranicum strain SBH312.</title>
        <authorList>
            <person name="Jani J."/>
            <person name="Arifin Mustapha Z."/>
            <person name="Ahmed K."/>
            <person name="Kai Ling C."/>
        </authorList>
    </citation>
    <scope>NUCLEOTIDE SEQUENCE</scope>
    <source>
        <strain evidence="8">SBH312</strain>
    </source>
</reference>
<sequence>MTDQLDNLTPAEVWAEAMKYENRANPYPLFAELRKTPVVQVTDNIYVVTGYQELLALAHDPRISSDIARSPIANRAGNQAPADGAEDIEAYGKAKTIITSDPPDHDRARRQVMRHFAPPHSPDVIPSMEPAIVKLCNDMLDKAKASGGNRIDVVDEYAYPVPVAVICKILGVPLKDEPTFHRWVFDFMAGNDMGPEAATEEGQARAKKGQEATAALRQYLANLIGGYVKEPGEGLLSKLVNDHDGPDGAMSPEEASVNAMLLLVAGHDSTVNTISNCIMTLLRSPGSFELLRDRPQLIPGAIEEVQRMQAAVQFFPSRSATADIEIGGTVIPKGAAVHLVYGAANRDPSRFTDPDRFDPERPRNEHFGWGSGIHTCMGGPLARLEVNLALETFLRRVHNPRLVTDPPPYRRNQVFRGPQHLWVEFDSISD</sequence>
<keyword evidence="9" id="KW-1185">Reference proteome</keyword>
<dbReference type="Pfam" id="PF00067">
    <property type="entry name" value="p450"/>
    <property type="match status" value="1"/>
</dbReference>
<dbReference type="EMBL" id="JAPQYE010000003">
    <property type="protein sequence ID" value="MCZ0728373.1"/>
    <property type="molecule type" value="Genomic_DNA"/>
</dbReference>
<comment type="similarity">
    <text evidence="1 7">Belongs to the cytochrome P450 family.</text>
</comment>
<dbReference type="CDD" id="cd20625">
    <property type="entry name" value="CYP164-like"/>
    <property type="match status" value="1"/>
</dbReference>
<dbReference type="InterPro" id="IPR002397">
    <property type="entry name" value="Cyt_P450_B"/>
</dbReference>
<dbReference type="PRINTS" id="PR00359">
    <property type="entry name" value="BP450"/>
</dbReference>
<evidence type="ECO:0000313" key="9">
    <source>
        <dbReference type="Proteomes" id="UP001084650"/>
    </source>
</evidence>
<dbReference type="Proteomes" id="UP001084650">
    <property type="component" value="Unassembled WGS sequence"/>
</dbReference>
<organism evidence="8 9">
    <name type="scientific">Mycolicibacterium iranicum</name>
    <name type="common">Mycobacterium iranicum</name>
    <dbReference type="NCBI Taxonomy" id="912594"/>
    <lineage>
        <taxon>Bacteria</taxon>
        <taxon>Bacillati</taxon>
        <taxon>Actinomycetota</taxon>
        <taxon>Actinomycetes</taxon>
        <taxon>Mycobacteriales</taxon>
        <taxon>Mycobacteriaceae</taxon>
        <taxon>Mycolicibacterium</taxon>
    </lineage>
</organism>
<dbReference type="SUPFAM" id="SSF48264">
    <property type="entry name" value="Cytochrome P450"/>
    <property type="match status" value="1"/>
</dbReference>
<protein>
    <submittedName>
        <fullName evidence="8">Cytochrome P450</fullName>
    </submittedName>
</protein>
<dbReference type="RefSeq" id="WP_268785913.1">
    <property type="nucleotide sequence ID" value="NZ_JAPQYE010000003.1"/>
</dbReference>
<dbReference type="PANTHER" id="PTHR46696:SF1">
    <property type="entry name" value="CYTOCHROME P450 YJIB-RELATED"/>
    <property type="match status" value="1"/>
</dbReference>
<evidence type="ECO:0000256" key="7">
    <source>
        <dbReference type="RuleBase" id="RU000461"/>
    </source>
</evidence>
<accession>A0ABT4HEG7</accession>
<dbReference type="PROSITE" id="PS00086">
    <property type="entry name" value="CYTOCHROME_P450"/>
    <property type="match status" value="1"/>
</dbReference>
<dbReference type="InterPro" id="IPR036396">
    <property type="entry name" value="Cyt_P450_sf"/>
</dbReference>
<evidence type="ECO:0000256" key="4">
    <source>
        <dbReference type="ARBA" id="ARBA00023002"/>
    </source>
</evidence>
<evidence type="ECO:0000256" key="3">
    <source>
        <dbReference type="ARBA" id="ARBA00022723"/>
    </source>
</evidence>
<keyword evidence="6 7" id="KW-0503">Monooxygenase</keyword>
<comment type="caution">
    <text evidence="8">The sequence shown here is derived from an EMBL/GenBank/DDBJ whole genome shotgun (WGS) entry which is preliminary data.</text>
</comment>
<dbReference type="Gene3D" id="1.10.630.10">
    <property type="entry name" value="Cytochrome P450"/>
    <property type="match status" value="1"/>
</dbReference>
<evidence type="ECO:0000256" key="2">
    <source>
        <dbReference type="ARBA" id="ARBA00022617"/>
    </source>
</evidence>
<evidence type="ECO:0000256" key="6">
    <source>
        <dbReference type="ARBA" id="ARBA00023033"/>
    </source>
</evidence>
<evidence type="ECO:0000256" key="5">
    <source>
        <dbReference type="ARBA" id="ARBA00023004"/>
    </source>
</evidence>
<keyword evidence="4 7" id="KW-0560">Oxidoreductase</keyword>
<keyword evidence="5 7" id="KW-0408">Iron</keyword>
<gene>
    <name evidence="8" type="ORF">OY187_09955</name>
</gene>
<keyword evidence="3 7" id="KW-0479">Metal-binding</keyword>
<proteinExistence type="inferred from homology"/>
<name>A0ABT4HEG7_MYCIR</name>
<keyword evidence="2 7" id="KW-0349">Heme</keyword>